<gene>
    <name evidence="3" type="ORF">BASA50_005747</name>
</gene>
<keyword evidence="4" id="KW-1185">Reference proteome</keyword>
<proteinExistence type="predicted"/>
<feature type="region of interest" description="Disordered" evidence="1">
    <location>
        <begin position="57"/>
        <end position="104"/>
    </location>
</feature>
<evidence type="ECO:0000256" key="2">
    <source>
        <dbReference type="SAM" id="SignalP"/>
    </source>
</evidence>
<feature type="compositionally biased region" description="Low complexity" evidence="1">
    <location>
        <begin position="70"/>
        <end position="80"/>
    </location>
</feature>
<sequence>MQFFHLVSFVVVASYAAALPQPAELSEKYLNNVNVNLASGLEARSYQPAFNSQKGSATLVSLKRRDDSDGSSGENSGSDSPPSPPPSPPPATTREKKFSSPFTEETVNSMALASTINNVGDGIAGFYEKGDKAGQKIGGNAGNLLTKYLRRASYVNAAVRNWVTNFVPDIRDAIKDGLGDAEYSEVGPDSIETSDKLTVMYRTSLTALLGATSNIVDDLGSVTENLQTINRSFENTVYIRVSFIWGLKSLLDTFTAGETLSGYLADISKSIDDFAAEQNELFAKIVEEYEAASSQ</sequence>
<evidence type="ECO:0000313" key="4">
    <source>
        <dbReference type="Proteomes" id="UP001648503"/>
    </source>
</evidence>
<keyword evidence="2" id="KW-0732">Signal</keyword>
<name>A0ABQ8FBV7_9FUNG</name>
<feature type="chain" id="PRO_5046146061" evidence="2">
    <location>
        <begin position="19"/>
        <end position="295"/>
    </location>
</feature>
<feature type="compositionally biased region" description="Pro residues" evidence="1">
    <location>
        <begin position="81"/>
        <end position="91"/>
    </location>
</feature>
<comment type="caution">
    <text evidence="3">The sequence shown here is derived from an EMBL/GenBank/DDBJ whole genome shotgun (WGS) entry which is preliminary data.</text>
</comment>
<feature type="signal peptide" evidence="2">
    <location>
        <begin position="1"/>
        <end position="18"/>
    </location>
</feature>
<accession>A0ABQ8FBV7</accession>
<dbReference type="EMBL" id="JAFCIX010000298">
    <property type="protein sequence ID" value="KAH6595538.1"/>
    <property type="molecule type" value="Genomic_DNA"/>
</dbReference>
<dbReference type="Proteomes" id="UP001648503">
    <property type="component" value="Unassembled WGS sequence"/>
</dbReference>
<reference evidence="3 4" key="1">
    <citation type="submission" date="2021-02" db="EMBL/GenBank/DDBJ databases">
        <title>Variation within the Batrachochytrium salamandrivorans European outbreak.</title>
        <authorList>
            <person name="Kelly M."/>
            <person name="Pasmans F."/>
            <person name="Shea T.P."/>
            <person name="Munoz J.F."/>
            <person name="Carranza S."/>
            <person name="Cuomo C.A."/>
            <person name="Martel A."/>
        </authorList>
    </citation>
    <scope>NUCLEOTIDE SEQUENCE [LARGE SCALE GENOMIC DNA]</scope>
    <source>
        <strain evidence="3 4">AMFP18/2</strain>
    </source>
</reference>
<evidence type="ECO:0000313" key="3">
    <source>
        <dbReference type="EMBL" id="KAH6595538.1"/>
    </source>
</evidence>
<protein>
    <submittedName>
        <fullName evidence="3">Uncharacterized protein</fullName>
    </submittedName>
</protein>
<organism evidence="3 4">
    <name type="scientific">Batrachochytrium salamandrivorans</name>
    <dbReference type="NCBI Taxonomy" id="1357716"/>
    <lineage>
        <taxon>Eukaryota</taxon>
        <taxon>Fungi</taxon>
        <taxon>Fungi incertae sedis</taxon>
        <taxon>Chytridiomycota</taxon>
        <taxon>Chytridiomycota incertae sedis</taxon>
        <taxon>Chytridiomycetes</taxon>
        <taxon>Rhizophydiales</taxon>
        <taxon>Rhizophydiales incertae sedis</taxon>
        <taxon>Batrachochytrium</taxon>
    </lineage>
</organism>
<evidence type="ECO:0000256" key="1">
    <source>
        <dbReference type="SAM" id="MobiDB-lite"/>
    </source>
</evidence>